<dbReference type="RefSeq" id="WP_110031073.1">
    <property type="nucleotide sequence ID" value="NZ_QGTR01000001.1"/>
</dbReference>
<reference evidence="3 4" key="1">
    <citation type="submission" date="2018-05" db="EMBL/GenBank/DDBJ databases">
        <title>Genomic Encyclopedia of Type Strains, Phase IV (KMG-IV): sequencing the most valuable type-strain genomes for metagenomic binning, comparative biology and taxonomic classification.</title>
        <authorList>
            <person name="Goeker M."/>
        </authorList>
    </citation>
    <scope>NUCLEOTIDE SEQUENCE [LARGE SCALE GENOMIC DNA]</scope>
    <source>
        <strain evidence="3 4">DSM 16791</strain>
    </source>
</reference>
<dbReference type="AlphaFoldDB" id="A0A317PSF7"/>
<feature type="region of interest" description="Disordered" evidence="1">
    <location>
        <begin position="95"/>
        <end position="140"/>
    </location>
</feature>
<proteinExistence type="predicted"/>
<accession>A0A317PSF7</accession>
<evidence type="ECO:0000313" key="4">
    <source>
        <dbReference type="Proteomes" id="UP000246352"/>
    </source>
</evidence>
<organism evidence="3 4">
    <name type="scientific">Hoeflea marina</name>
    <dbReference type="NCBI Taxonomy" id="274592"/>
    <lineage>
        <taxon>Bacteria</taxon>
        <taxon>Pseudomonadati</taxon>
        <taxon>Pseudomonadota</taxon>
        <taxon>Alphaproteobacteria</taxon>
        <taxon>Hyphomicrobiales</taxon>
        <taxon>Rhizobiaceae</taxon>
        <taxon>Hoeflea</taxon>
    </lineage>
</organism>
<protein>
    <submittedName>
        <fullName evidence="3">Putative oligomerization/nucleic acid binding protein</fullName>
    </submittedName>
</protein>
<feature type="domain" description="SHOCT" evidence="2">
    <location>
        <begin position="294"/>
        <end position="320"/>
    </location>
</feature>
<evidence type="ECO:0000256" key="1">
    <source>
        <dbReference type="SAM" id="MobiDB-lite"/>
    </source>
</evidence>
<evidence type="ECO:0000313" key="3">
    <source>
        <dbReference type="EMBL" id="PWW03665.1"/>
    </source>
</evidence>
<dbReference type="OrthoDB" id="1778949at2"/>
<dbReference type="EMBL" id="QGTR01000001">
    <property type="protein sequence ID" value="PWW03665.1"/>
    <property type="molecule type" value="Genomic_DNA"/>
</dbReference>
<keyword evidence="4" id="KW-1185">Reference proteome</keyword>
<sequence length="323" mass="33891">MTELSQDGRRAVDEIARRHGVSPAAVEHVLMALTAGQGNQAQFNHPDLGGMGQWSRGGMTMVGDMFNNELKAKVDAICSDVARLLREHAGLRTPAAVSSQTQGGAHAASPSAGFQSQSQGHRTGGGHSGESLFVEGGSSGQWWPETLGRAASTGAQNRMRYAWFPDSRRMAIDTGDGVVRVYDTGEHHIGGFSQQQGGDQSLSFTSQHGPVRVSELRQVDGGAKAGRNDGAGNQNPLPSPPGPDAGLTAASVPENTAEAERQDDSASAVDATHGTPKPSGPAEVTAEEVDVFARIERLAGLHAKGILSDEEYRAKKAELLARI</sequence>
<dbReference type="Pfam" id="PF09851">
    <property type="entry name" value="SHOCT"/>
    <property type="match status" value="1"/>
</dbReference>
<comment type="caution">
    <text evidence="3">The sequence shown here is derived from an EMBL/GenBank/DDBJ whole genome shotgun (WGS) entry which is preliminary data.</text>
</comment>
<evidence type="ECO:0000259" key="2">
    <source>
        <dbReference type="Pfam" id="PF09851"/>
    </source>
</evidence>
<feature type="compositionally biased region" description="Polar residues" evidence="1">
    <location>
        <begin position="112"/>
        <end position="121"/>
    </location>
</feature>
<name>A0A317PSF7_9HYPH</name>
<feature type="compositionally biased region" description="Low complexity" evidence="1">
    <location>
        <begin position="190"/>
        <end position="203"/>
    </location>
</feature>
<feature type="region of interest" description="Disordered" evidence="1">
    <location>
        <begin position="189"/>
        <end position="285"/>
    </location>
</feature>
<gene>
    <name evidence="3" type="ORF">DFR52_101351</name>
</gene>
<dbReference type="Proteomes" id="UP000246352">
    <property type="component" value="Unassembled WGS sequence"/>
</dbReference>
<dbReference type="InterPro" id="IPR018649">
    <property type="entry name" value="SHOCT"/>
</dbReference>